<accession>A0A1Q6DTR4</accession>
<dbReference type="AlphaFoldDB" id="A0A1Q6DTR4"/>
<evidence type="ECO:0000313" key="3">
    <source>
        <dbReference type="Proteomes" id="UP000185744"/>
    </source>
</evidence>
<dbReference type="GO" id="GO:0003700">
    <property type="term" value="F:DNA-binding transcription factor activity"/>
    <property type="evidence" value="ECO:0007669"/>
    <property type="project" value="InterPro"/>
</dbReference>
<sequence length="95" mass="11475">MPLDNSYVRFKNDLKVLLALSKGERTFTELVEETDLPKPIINRKLKKLKEKNLVENRRGEEDKRKSYYYMTHRGLSRIKKFEERLSKEIDCLMRI</sequence>
<organism evidence="2 3">
    <name type="scientific">Methanohalarchaeum thermophilum</name>
    <dbReference type="NCBI Taxonomy" id="1903181"/>
    <lineage>
        <taxon>Archaea</taxon>
        <taxon>Methanobacteriati</taxon>
        <taxon>Methanobacteriota</taxon>
        <taxon>Methanonatronarchaeia</taxon>
        <taxon>Methanonatronarchaeales</taxon>
        <taxon>Methanonatronarchaeaceae</taxon>
        <taxon>Candidatus Methanohalarchaeum</taxon>
    </lineage>
</organism>
<dbReference type="InterPro" id="IPR036388">
    <property type="entry name" value="WH-like_DNA-bd_sf"/>
</dbReference>
<proteinExistence type="predicted"/>
<keyword evidence="3" id="KW-1185">Reference proteome</keyword>
<feature type="domain" description="HTH arsR-type" evidence="1">
    <location>
        <begin position="14"/>
        <end position="55"/>
    </location>
</feature>
<gene>
    <name evidence="2" type="ORF">BTN85_0215</name>
</gene>
<comment type="caution">
    <text evidence="2">The sequence shown here is derived from an EMBL/GenBank/DDBJ whole genome shotgun (WGS) entry which is preliminary data.</text>
</comment>
<dbReference type="GO" id="GO:0003677">
    <property type="term" value="F:DNA binding"/>
    <property type="evidence" value="ECO:0007669"/>
    <property type="project" value="UniProtKB-KW"/>
</dbReference>
<dbReference type="InterPro" id="IPR001845">
    <property type="entry name" value="HTH_ArsR_DNA-bd_dom"/>
</dbReference>
<dbReference type="Gene3D" id="1.10.10.10">
    <property type="entry name" value="Winged helix-like DNA-binding domain superfamily/Winged helix DNA-binding domain"/>
    <property type="match status" value="1"/>
</dbReference>
<evidence type="ECO:0000259" key="1">
    <source>
        <dbReference type="Pfam" id="PF01022"/>
    </source>
</evidence>
<dbReference type="EMBL" id="MSDW01000001">
    <property type="protein sequence ID" value="OKY77746.1"/>
    <property type="molecule type" value="Genomic_DNA"/>
</dbReference>
<dbReference type="Proteomes" id="UP000185744">
    <property type="component" value="Unassembled WGS sequence"/>
</dbReference>
<keyword evidence="2" id="KW-0238">DNA-binding</keyword>
<dbReference type="InParanoid" id="A0A1Q6DTR4"/>
<dbReference type="Pfam" id="PF01022">
    <property type="entry name" value="HTH_5"/>
    <property type="match status" value="1"/>
</dbReference>
<dbReference type="InterPro" id="IPR036390">
    <property type="entry name" value="WH_DNA-bd_sf"/>
</dbReference>
<protein>
    <submittedName>
        <fullName evidence="2">DNA-binding transcriptional regulator HxlR family</fullName>
    </submittedName>
</protein>
<evidence type="ECO:0000313" key="2">
    <source>
        <dbReference type="EMBL" id="OKY77746.1"/>
    </source>
</evidence>
<reference evidence="2" key="1">
    <citation type="submission" date="2016-12" db="EMBL/GenBank/DDBJ databases">
        <title>Discovery of methanogenic haloarchaea.</title>
        <authorList>
            <person name="Sorokin D.Y."/>
            <person name="Makarova K.S."/>
            <person name="Abbas B."/>
            <person name="Ferrer M."/>
            <person name="Golyshin P.N."/>
        </authorList>
    </citation>
    <scope>NUCLEOTIDE SEQUENCE [LARGE SCALE GENOMIC DNA]</scope>
    <source>
        <strain evidence="2">HMET1</strain>
    </source>
</reference>
<dbReference type="SUPFAM" id="SSF46785">
    <property type="entry name" value="Winged helix' DNA-binding domain"/>
    <property type="match status" value="1"/>
</dbReference>
<name>A0A1Q6DTR4_METT1</name>